<proteinExistence type="predicted"/>
<protein>
    <submittedName>
        <fullName evidence="1">Uncharacterized protein</fullName>
    </submittedName>
</protein>
<dbReference type="RefSeq" id="WP_008857398.1">
    <property type="nucleotide sequence ID" value="NZ_AZEB01000009.1"/>
</dbReference>
<reference evidence="1 2" key="1">
    <citation type="journal article" date="2015" name="Genome Announc.">
        <title>Expanding the biotechnology potential of lactobacilli through comparative genomics of 213 strains and associated genera.</title>
        <authorList>
            <person name="Sun Z."/>
            <person name="Harris H.M."/>
            <person name="McCann A."/>
            <person name="Guo C."/>
            <person name="Argimon S."/>
            <person name="Zhang W."/>
            <person name="Yang X."/>
            <person name="Jeffery I.B."/>
            <person name="Cooney J.C."/>
            <person name="Kagawa T.F."/>
            <person name="Liu W."/>
            <person name="Song Y."/>
            <person name="Salvetti E."/>
            <person name="Wrobel A."/>
            <person name="Rasinkangas P."/>
            <person name="Parkhill J."/>
            <person name="Rea M.C."/>
            <person name="O'Sullivan O."/>
            <person name="Ritari J."/>
            <person name="Douillard F.P."/>
            <person name="Paul Ross R."/>
            <person name="Yang R."/>
            <person name="Briner A.E."/>
            <person name="Felis G.E."/>
            <person name="de Vos W.M."/>
            <person name="Barrangou R."/>
            <person name="Klaenhammer T.R."/>
            <person name="Caufield P.W."/>
            <person name="Cui Y."/>
            <person name="Zhang H."/>
            <person name="O'Toole P.W."/>
        </authorList>
    </citation>
    <scope>NUCLEOTIDE SEQUENCE [LARGE SCALE GENOMIC DNA]</scope>
    <source>
        <strain evidence="1 2">DSM 19906</strain>
    </source>
</reference>
<dbReference type="PATRIC" id="fig|1423766.4.peg.2942"/>
<organism evidence="1 2">
    <name type="scientific">Lentilactobacillus kisonensis DSM 19906 = JCM 15041</name>
    <dbReference type="NCBI Taxonomy" id="1423766"/>
    <lineage>
        <taxon>Bacteria</taxon>
        <taxon>Bacillati</taxon>
        <taxon>Bacillota</taxon>
        <taxon>Bacilli</taxon>
        <taxon>Lactobacillales</taxon>
        <taxon>Lactobacillaceae</taxon>
        <taxon>Lentilactobacillus</taxon>
    </lineage>
</organism>
<comment type="caution">
    <text evidence="1">The sequence shown here is derived from an EMBL/GenBank/DDBJ whole genome shotgun (WGS) entry which is preliminary data.</text>
</comment>
<accession>A0A0R1NPS4</accession>
<evidence type="ECO:0000313" key="1">
    <source>
        <dbReference type="EMBL" id="KRL22193.1"/>
    </source>
</evidence>
<evidence type="ECO:0000313" key="2">
    <source>
        <dbReference type="Proteomes" id="UP000051439"/>
    </source>
</evidence>
<dbReference type="EMBL" id="AZEB01000009">
    <property type="protein sequence ID" value="KRL22193.1"/>
    <property type="molecule type" value="Genomic_DNA"/>
</dbReference>
<sequence length="95" mass="10647">MIDQTELMKQLRAAFEDYNQVIAKQHQATYQVKSQNDAVMVSAGNSQAHWEIPGDLFDLMTHLKKSAQSNECTIGTLADLEKIEVEMNATKGNSF</sequence>
<gene>
    <name evidence="1" type="ORF">FC98_GL002812</name>
</gene>
<keyword evidence="2" id="KW-1185">Reference proteome</keyword>
<name>A0A0R1NPS4_9LACO</name>
<dbReference type="AlphaFoldDB" id="A0A0R1NPS4"/>
<dbReference type="Proteomes" id="UP000051439">
    <property type="component" value="Unassembled WGS sequence"/>
</dbReference>